<proteinExistence type="inferred from homology"/>
<dbReference type="GO" id="GO:0006749">
    <property type="term" value="P:glutathione metabolic process"/>
    <property type="evidence" value="ECO:0007669"/>
    <property type="project" value="InterPro"/>
</dbReference>
<dbReference type="InterPro" id="IPR044528">
    <property type="entry name" value="POD-like_MBL-fold"/>
</dbReference>
<evidence type="ECO:0000313" key="10">
    <source>
        <dbReference type="EMBL" id="SNQ28622.1"/>
    </source>
</evidence>
<comment type="cofactor">
    <cofactor evidence="1">
        <name>Fe(2+)</name>
        <dbReference type="ChEBI" id="CHEBI:29033"/>
    </cofactor>
</comment>
<dbReference type="GO" id="GO:0050313">
    <property type="term" value="F:sulfur dioxygenase activity"/>
    <property type="evidence" value="ECO:0007669"/>
    <property type="project" value="InterPro"/>
</dbReference>
<dbReference type="Proteomes" id="UP000243463">
    <property type="component" value="Unassembled WGS sequence"/>
</dbReference>
<keyword evidence="8" id="KW-0408">Iron</keyword>
<protein>
    <submittedName>
        <fullName evidence="10">Glyoxylase, beta-lactamase superfamily II</fullName>
    </submittedName>
</protein>
<sequence>MLIQQFFEPISSTYTYLLFCSASRHAALIDPVISQTDVYIEAIKTQQLELKYILETHLHADHITGASELRSITGAQLCIHQNSHVTCADVLIQDNDILHLGQHQIYILHTPGHTNACVCFYIHGAVFTGDALLINGCGRTDFQQGCAANLYDSVHNKLFTLPEETVVYPAHDYHGLKASTIGLEKKNNIRLGQGKTKAEFITIMQQLNLPYPKLIDQALPANQQCGRIEV</sequence>
<keyword evidence="7" id="KW-0560">Oxidoreductase</keyword>
<evidence type="ECO:0000256" key="5">
    <source>
        <dbReference type="ARBA" id="ARBA00022964"/>
    </source>
</evidence>
<evidence type="ECO:0000256" key="8">
    <source>
        <dbReference type="ARBA" id="ARBA00023004"/>
    </source>
</evidence>
<evidence type="ECO:0000256" key="7">
    <source>
        <dbReference type="ARBA" id="ARBA00023002"/>
    </source>
</evidence>
<keyword evidence="5" id="KW-0223">Dioxygenase</keyword>
<organism evidence="10 11">
    <name type="scientific">Acinetobacter apis</name>
    <dbReference type="NCBI Taxonomy" id="1229165"/>
    <lineage>
        <taxon>Bacteria</taxon>
        <taxon>Pseudomonadati</taxon>
        <taxon>Pseudomonadota</taxon>
        <taxon>Gammaproteobacteria</taxon>
        <taxon>Moraxellales</taxon>
        <taxon>Moraxellaceae</taxon>
        <taxon>Acinetobacter</taxon>
    </lineage>
</organism>
<gene>
    <name evidence="10" type="ORF">SAMN05444584_0546</name>
</gene>
<reference evidence="11" key="1">
    <citation type="submission" date="2017-06" db="EMBL/GenBank/DDBJ databases">
        <authorList>
            <person name="Varghese N."/>
            <person name="Submissions S."/>
        </authorList>
    </citation>
    <scope>NUCLEOTIDE SEQUENCE [LARGE SCALE GENOMIC DNA]</scope>
    <source>
        <strain evidence="11">ANC 5114</strain>
    </source>
</reference>
<evidence type="ECO:0000256" key="4">
    <source>
        <dbReference type="ARBA" id="ARBA00022946"/>
    </source>
</evidence>
<accession>A0A217EED1</accession>
<dbReference type="FunFam" id="3.60.15.10:FF:000013">
    <property type="entry name" value="Persulfide dioxygenase ETHE1, mitochondrial"/>
    <property type="match status" value="1"/>
</dbReference>
<keyword evidence="3" id="KW-0479">Metal-binding</keyword>
<feature type="domain" description="Metallo-beta-lactamase" evidence="9">
    <location>
        <begin position="12"/>
        <end position="171"/>
    </location>
</feature>
<evidence type="ECO:0000313" key="11">
    <source>
        <dbReference type="Proteomes" id="UP000243463"/>
    </source>
</evidence>
<dbReference type="InterPro" id="IPR051682">
    <property type="entry name" value="Mito_Persulfide_Diox"/>
</dbReference>
<evidence type="ECO:0000256" key="2">
    <source>
        <dbReference type="ARBA" id="ARBA00006759"/>
    </source>
</evidence>
<dbReference type="AlphaFoldDB" id="A0A217EED1"/>
<keyword evidence="11" id="KW-1185">Reference proteome</keyword>
<evidence type="ECO:0000256" key="1">
    <source>
        <dbReference type="ARBA" id="ARBA00001954"/>
    </source>
</evidence>
<dbReference type="SMART" id="SM00849">
    <property type="entry name" value="Lactamase_B"/>
    <property type="match status" value="1"/>
</dbReference>
<dbReference type="SUPFAM" id="SSF56281">
    <property type="entry name" value="Metallo-hydrolase/oxidoreductase"/>
    <property type="match status" value="1"/>
</dbReference>
<dbReference type="InterPro" id="IPR036866">
    <property type="entry name" value="RibonucZ/Hydroxyglut_hydro"/>
</dbReference>
<dbReference type="CDD" id="cd07724">
    <property type="entry name" value="POD-like_MBL-fold"/>
    <property type="match status" value="1"/>
</dbReference>
<evidence type="ECO:0000259" key="9">
    <source>
        <dbReference type="SMART" id="SM00849"/>
    </source>
</evidence>
<dbReference type="InterPro" id="IPR001279">
    <property type="entry name" value="Metallo-B-lactamas"/>
</dbReference>
<name>A0A217EED1_9GAMM</name>
<dbReference type="PANTHER" id="PTHR43084">
    <property type="entry name" value="PERSULFIDE DIOXYGENASE ETHE1"/>
    <property type="match status" value="1"/>
</dbReference>
<dbReference type="GO" id="GO:0046872">
    <property type="term" value="F:metal ion binding"/>
    <property type="evidence" value="ECO:0007669"/>
    <property type="project" value="UniProtKB-KW"/>
</dbReference>
<keyword evidence="4" id="KW-0809">Transit peptide</keyword>
<dbReference type="GO" id="GO:0070813">
    <property type="term" value="P:hydrogen sulfide metabolic process"/>
    <property type="evidence" value="ECO:0007669"/>
    <property type="project" value="TreeGrafter"/>
</dbReference>
<dbReference type="EMBL" id="FZLN01000001">
    <property type="protein sequence ID" value="SNQ28622.1"/>
    <property type="molecule type" value="Genomic_DNA"/>
</dbReference>
<keyword evidence="6" id="KW-0007">Acetylation</keyword>
<dbReference type="Gene3D" id="3.60.15.10">
    <property type="entry name" value="Ribonuclease Z/Hydroxyacylglutathione hydrolase-like"/>
    <property type="match status" value="1"/>
</dbReference>
<comment type="similarity">
    <text evidence="2">Belongs to the metallo-beta-lactamase superfamily. Glyoxalase II family.</text>
</comment>
<dbReference type="PANTHER" id="PTHR43084:SF1">
    <property type="entry name" value="PERSULFIDE DIOXYGENASE ETHE1, MITOCHONDRIAL"/>
    <property type="match status" value="1"/>
</dbReference>
<dbReference type="RefSeq" id="WP_088822659.1">
    <property type="nucleotide sequence ID" value="NZ_FZLN01000001.1"/>
</dbReference>
<evidence type="ECO:0000256" key="3">
    <source>
        <dbReference type="ARBA" id="ARBA00022723"/>
    </source>
</evidence>
<evidence type="ECO:0000256" key="6">
    <source>
        <dbReference type="ARBA" id="ARBA00022990"/>
    </source>
</evidence>
<dbReference type="Pfam" id="PF00753">
    <property type="entry name" value="Lactamase_B"/>
    <property type="match status" value="1"/>
</dbReference>
<dbReference type="OrthoDB" id="9784009at2"/>